<reference evidence="3 4" key="1">
    <citation type="submission" date="2016-01" db="EMBL/GenBank/DDBJ databases">
        <title>The new phylogeny of the genus Mycobacterium.</title>
        <authorList>
            <person name="Tarcisio F."/>
            <person name="Conor M."/>
            <person name="Antonella G."/>
            <person name="Elisabetta G."/>
            <person name="Giulia F.S."/>
            <person name="Sara T."/>
            <person name="Anna F."/>
            <person name="Clotilde B."/>
            <person name="Roberto B."/>
            <person name="Veronica D.S."/>
            <person name="Fabio R."/>
            <person name="Monica P."/>
            <person name="Olivier J."/>
            <person name="Enrico T."/>
            <person name="Nicola S."/>
        </authorList>
    </citation>
    <scope>NUCLEOTIDE SEQUENCE [LARGE SCALE GENOMIC DNA]</scope>
    <source>
        <strain evidence="3 4">ATCC 700010</strain>
    </source>
</reference>
<keyword evidence="2" id="KW-0472">Membrane</keyword>
<dbReference type="Proteomes" id="UP000193964">
    <property type="component" value="Unassembled WGS sequence"/>
</dbReference>
<dbReference type="EMBL" id="LQQA01000015">
    <property type="protein sequence ID" value="ORX15130.1"/>
    <property type="molecule type" value="Genomic_DNA"/>
</dbReference>
<organism evidence="3 4">
    <name type="scientific">Mycolicibacterium wolinskyi</name>
    <dbReference type="NCBI Taxonomy" id="59750"/>
    <lineage>
        <taxon>Bacteria</taxon>
        <taxon>Bacillati</taxon>
        <taxon>Actinomycetota</taxon>
        <taxon>Actinomycetes</taxon>
        <taxon>Mycobacteriales</taxon>
        <taxon>Mycobacteriaceae</taxon>
        <taxon>Mycolicibacterium</taxon>
    </lineage>
</organism>
<dbReference type="AlphaFoldDB" id="A0A1X2F9L1"/>
<feature type="region of interest" description="Disordered" evidence="1">
    <location>
        <begin position="1"/>
        <end position="25"/>
    </location>
</feature>
<accession>A0A1X2F9L1</accession>
<proteinExistence type="predicted"/>
<evidence type="ECO:0000256" key="1">
    <source>
        <dbReference type="SAM" id="MobiDB-lite"/>
    </source>
</evidence>
<evidence type="ECO:0000313" key="3">
    <source>
        <dbReference type="EMBL" id="ORX15130.1"/>
    </source>
</evidence>
<feature type="transmembrane region" description="Helical" evidence="2">
    <location>
        <begin position="26"/>
        <end position="46"/>
    </location>
</feature>
<gene>
    <name evidence="3" type="ORF">AWC31_28020</name>
</gene>
<evidence type="ECO:0000313" key="4">
    <source>
        <dbReference type="Proteomes" id="UP000193964"/>
    </source>
</evidence>
<protein>
    <recommendedName>
        <fullName evidence="5">Alanine and proline rich membrane protein</fullName>
    </recommendedName>
</protein>
<keyword evidence="2" id="KW-0812">Transmembrane</keyword>
<name>A0A1X2F9L1_9MYCO</name>
<evidence type="ECO:0000256" key="2">
    <source>
        <dbReference type="SAM" id="Phobius"/>
    </source>
</evidence>
<keyword evidence="2" id="KW-1133">Transmembrane helix</keyword>
<sequence>MEQSLDDQSDERPSSEKAQSPGSSRLAPVALVVALAAVGLAVFGLFRPSAGPADAAPAAVDASAEQGSKADVCSAFQTVRSAVSIQTHATSEGPAGAQAVAANARLSMLGGGAYLLERTGPATPPELADAIQKFAGGLQDIAMHSLTGIGNDDPQQAERLRNADAANKSIAGICAAP</sequence>
<evidence type="ECO:0008006" key="5">
    <source>
        <dbReference type="Google" id="ProtNLM"/>
    </source>
</evidence>
<comment type="caution">
    <text evidence="3">The sequence shown here is derived from an EMBL/GenBank/DDBJ whole genome shotgun (WGS) entry which is preliminary data.</text>
</comment>